<organism evidence="2 3">
    <name type="scientific">Methanosarcina mazei WWM610</name>
    <dbReference type="NCBI Taxonomy" id="1434117"/>
    <lineage>
        <taxon>Archaea</taxon>
        <taxon>Methanobacteriati</taxon>
        <taxon>Methanobacteriota</taxon>
        <taxon>Stenosarchaea group</taxon>
        <taxon>Methanomicrobia</taxon>
        <taxon>Methanosarcinales</taxon>
        <taxon>Methanosarcinaceae</taxon>
        <taxon>Methanosarcina</taxon>
    </lineage>
</organism>
<dbReference type="PANTHER" id="PTHR33993:SF2">
    <property type="entry name" value="VOC DOMAIN-CONTAINING PROTEIN"/>
    <property type="match status" value="1"/>
</dbReference>
<evidence type="ECO:0000313" key="3">
    <source>
        <dbReference type="Proteomes" id="UP000033058"/>
    </source>
</evidence>
<dbReference type="CDD" id="cd07247">
    <property type="entry name" value="SgaA_N_like"/>
    <property type="match status" value="1"/>
</dbReference>
<evidence type="ECO:0000259" key="1">
    <source>
        <dbReference type="PROSITE" id="PS51819"/>
    </source>
</evidence>
<protein>
    <submittedName>
        <fullName evidence="2">Glyoxalase family protein</fullName>
    </submittedName>
</protein>
<dbReference type="HOGENOM" id="CLU_127592_3_0_2"/>
<name>A0A0E3PXD4_METMZ</name>
<dbReference type="Pfam" id="PF22677">
    <property type="entry name" value="Ble-like_N"/>
    <property type="match status" value="1"/>
</dbReference>
<dbReference type="GeneID" id="24850720"/>
<sequence>MPTIVHFDIPADDSERAKNFYSRLFGWKFEKPLETMDYYLIETEGPKGESGPGGGLRKREGADQRIMNYIGVPSVDEYLEKVEKLGGRVLMPKTAIPGWGNLAICMDTENNAFGLWQDEEKSE</sequence>
<dbReference type="PROSITE" id="PS51819">
    <property type="entry name" value="VOC"/>
    <property type="match status" value="1"/>
</dbReference>
<dbReference type="InterPro" id="IPR053863">
    <property type="entry name" value="Glyoxy/Ble-like_N"/>
</dbReference>
<reference evidence="2 3" key="1">
    <citation type="submission" date="2014-07" db="EMBL/GenBank/DDBJ databases">
        <title>Methanogenic archaea and the global carbon cycle.</title>
        <authorList>
            <person name="Henriksen J.R."/>
            <person name="Luke J."/>
            <person name="Reinhart S."/>
            <person name="Benedict M.N."/>
            <person name="Youngblut N.D."/>
            <person name="Metcalf M.E."/>
            <person name="Whitaker R.J."/>
            <person name="Metcalf W.W."/>
        </authorList>
    </citation>
    <scope>NUCLEOTIDE SEQUENCE [LARGE SCALE GENOMIC DNA]</scope>
    <source>
        <strain evidence="2 3">WWM610</strain>
    </source>
</reference>
<gene>
    <name evidence="2" type="ORF">MSMAW_1056</name>
</gene>
<feature type="domain" description="VOC" evidence="1">
    <location>
        <begin position="3"/>
        <end position="118"/>
    </location>
</feature>
<dbReference type="InterPro" id="IPR052164">
    <property type="entry name" value="Anthracycline_SecMetBiosynth"/>
</dbReference>
<dbReference type="PANTHER" id="PTHR33993">
    <property type="entry name" value="GLYOXALASE-RELATED"/>
    <property type="match status" value="1"/>
</dbReference>
<proteinExistence type="predicted"/>
<dbReference type="InterPro" id="IPR037523">
    <property type="entry name" value="VOC_core"/>
</dbReference>
<dbReference type="EMBL" id="CP009509">
    <property type="protein sequence ID" value="AKB40047.1"/>
    <property type="molecule type" value="Genomic_DNA"/>
</dbReference>
<dbReference type="Proteomes" id="UP000033058">
    <property type="component" value="Chromosome"/>
</dbReference>
<dbReference type="RefSeq" id="WP_048037970.1">
    <property type="nucleotide sequence ID" value="NZ_CP009509.1"/>
</dbReference>
<dbReference type="Gene3D" id="3.10.180.10">
    <property type="entry name" value="2,3-Dihydroxybiphenyl 1,2-Dioxygenase, domain 1"/>
    <property type="match status" value="1"/>
</dbReference>
<dbReference type="PATRIC" id="fig|1434117.4.peg.1325"/>
<dbReference type="SUPFAM" id="SSF54593">
    <property type="entry name" value="Glyoxalase/Bleomycin resistance protein/Dihydroxybiphenyl dioxygenase"/>
    <property type="match status" value="1"/>
</dbReference>
<accession>A0A0E3PXD4</accession>
<evidence type="ECO:0000313" key="2">
    <source>
        <dbReference type="EMBL" id="AKB40047.1"/>
    </source>
</evidence>
<dbReference type="AlphaFoldDB" id="A0A0E3PXD4"/>
<dbReference type="InterPro" id="IPR029068">
    <property type="entry name" value="Glyas_Bleomycin-R_OHBP_Dase"/>
</dbReference>